<dbReference type="RefSeq" id="WP_090271073.1">
    <property type="nucleotide sequence ID" value="NZ_FOEP01000017.1"/>
</dbReference>
<dbReference type="EMBL" id="FOEP01000017">
    <property type="protein sequence ID" value="SEQ93911.1"/>
    <property type="molecule type" value="Genomic_DNA"/>
</dbReference>
<dbReference type="PANTHER" id="PTHR36920">
    <property type="match status" value="1"/>
</dbReference>
<keyword evidence="2" id="KW-0812">Transmembrane</keyword>
<proteinExistence type="inferred from homology"/>
<evidence type="ECO:0000256" key="2">
    <source>
        <dbReference type="SAM" id="Phobius"/>
    </source>
</evidence>
<comment type="similarity">
    <text evidence="1">Belongs to the OmpW/AlkL family.</text>
</comment>
<feature type="transmembrane region" description="Helical" evidence="2">
    <location>
        <begin position="12"/>
        <end position="31"/>
    </location>
</feature>
<evidence type="ECO:0000313" key="4">
    <source>
        <dbReference type="Proteomes" id="UP000198634"/>
    </source>
</evidence>
<dbReference type="OrthoDB" id="9807574at2"/>
<dbReference type="Gene3D" id="2.40.160.20">
    <property type="match status" value="1"/>
</dbReference>
<dbReference type="SUPFAM" id="SSF56925">
    <property type="entry name" value="OMPA-like"/>
    <property type="match status" value="1"/>
</dbReference>
<dbReference type="GO" id="GO:0055085">
    <property type="term" value="P:transmembrane transport"/>
    <property type="evidence" value="ECO:0007669"/>
    <property type="project" value="TreeGrafter"/>
</dbReference>
<evidence type="ECO:0000313" key="3">
    <source>
        <dbReference type="EMBL" id="SEQ93911.1"/>
    </source>
</evidence>
<keyword evidence="2" id="KW-0472">Membrane</keyword>
<dbReference type="PANTHER" id="PTHR36920:SF1">
    <property type="entry name" value="OUTER MEMBRANE PROTEIN W"/>
    <property type="match status" value="1"/>
</dbReference>
<sequence length="228" mass="24057">MKYIGLMSKVPYAAKIIAIMMIGCFVSLHAANAESLYAKGDWLVGVNAAKVFTGESLDSISAGGAPIPGADIEITNDTTLSFDVSYFLNSSVAINFFGGLPASAKLTGAGSLAGLPVGETKYGPAVLSLQYHFATRSSFSPYVGAGIARILFLEEQGGALGNFDLKDAWAPALQVGMRYQVSENWFANADIRYTPFETDLSGTLGGAPVRGKVSVDPTILNIGFAYRF</sequence>
<accession>A0A1H9K3X5</accession>
<reference evidence="3 4" key="1">
    <citation type="submission" date="2016-10" db="EMBL/GenBank/DDBJ databases">
        <authorList>
            <person name="de Groot N.N."/>
        </authorList>
    </citation>
    <scope>NUCLEOTIDE SEQUENCE [LARGE SCALE GENOMIC DNA]</scope>
    <source>
        <strain evidence="3 4">DSM 22007</strain>
    </source>
</reference>
<evidence type="ECO:0000256" key="1">
    <source>
        <dbReference type="ARBA" id="ARBA00009330"/>
    </source>
</evidence>
<dbReference type="Proteomes" id="UP000198634">
    <property type="component" value="Unassembled WGS sequence"/>
</dbReference>
<gene>
    <name evidence="3" type="ORF">SAMN04488092_11722</name>
</gene>
<dbReference type="InterPro" id="IPR011250">
    <property type="entry name" value="OMP/PagP_B-barrel"/>
</dbReference>
<dbReference type="STRING" id="657014.SAMN04488092_11722"/>
<dbReference type="GO" id="GO:0019867">
    <property type="term" value="C:outer membrane"/>
    <property type="evidence" value="ECO:0007669"/>
    <property type="project" value="InterPro"/>
</dbReference>
<dbReference type="InterPro" id="IPR005618">
    <property type="entry name" value="OMPW"/>
</dbReference>
<keyword evidence="2" id="KW-1133">Transmembrane helix</keyword>
<dbReference type="AlphaFoldDB" id="A0A1H9K3X5"/>
<organism evidence="3 4">
    <name type="scientific">Thalassovita taeanensis</name>
    <dbReference type="NCBI Taxonomy" id="657014"/>
    <lineage>
        <taxon>Bacteria</taxon>
        <taxon>Pseudomonadati</taxon>
        <taxon>Pseudomonadota</taxon>
        <taxon>Alphaproteobacteria</taxon>
        <taxon>Rhodobacterales</taxon>
        <taxon>Roseobacteraceae</taxon>
        <taxon>Thalassovita</taxon>
    </lineage>
</organism>
<keyword evidence="4" id="KW-1185">Reference proteome</keyword>
<name>A0A1H9K3X5_9RHOB</name>
<dbReference type="Pfam" id="PF03922">
    <property type="entry name" value="OmpW"/>
    <property type="match status" value="1"/>
</dbReference>
<protein>
    <submittedName>
        <fullName evidence="3">Outer membrane protein</fullName>
    </submittedName>
</protein>